<dbReference type="SUPFAM" id="SSF50156">
    <property type="entry name" value="PDZ domain-like"/>
    <property type="match status" value="1"/>
</dbReference>
<evidence type="ECO:0000256" key="15">
    <source>
        <dbReference type="ARBA" id="ARBA00023136"/>
    </source>
</evidence>
<dbReference type="GeneID" id="756975"/>
<evidence type="ECO:0000256" key="11">
    <source>
        <dbReference type="ARBA" id="ARBA00022825"/>
    </source>
</evidence>
<keyword evidence="9" id="KW-0053">Apoptosis</keyword>
<sequence>MAASMYRQSLKLSRLIRSNTPLLWRYSPTVNPQSTQVVISRTITQNQMHENQKIFFKRVAQFVGFGVFLYVISPWARQLKGAKFESRRDKKRRRLAAEQNEVENTSISHGVPSLNYQESSPPSRGILPVVKAADVTDFGTGYVTPRSQQFNFIADAVAKASPSVVFIEIHGRHPYQRGVVGPISNGSGFIVSPDGLILTNAHVVANKRLGKQSVKVKLYDGRLVDGKVVAVDPVSDLALLKIDTKDPLPVMRMGNSSAARPGEWVIAMGSPLSLSNTITAGIISTVSRTSKELGLNKSIDYIQTDAAINVGNSGGPLVNLDGEAIGINTMRVTTGISFAIPIDCARDFVDKVQKQMKASGGGWFGKSGPQGPALTTPSKAGKQGYIGITMLSLTPSLIFDLRQRAPDFPNVSHGVLIYRITMESPAQVAGLKAGDIITHINDQPIKSSQELYDRVQAKESLKVTAVRGKETMKLTITPEESQ</sequence>
<dbReference type="GO" id="GO:0006915">
    <property type="term" value="P:apoptotic process"/>
    <property type="evidence" value="ECO:0007669"/>
    <property type="project" value="UniProtKB-KW"/>
</dbReference>
<evidence type="ECO:0000256" key="17">
    <source>
        <dbReference type="SAM" id="MobiDB-lite"/>
    </source>
</evidence>
<dbReference type="CDD" id="cd06785">
    <property type="entry name" value="cpPDZ_HtrA-like"/>
    <property type="match status" value="1"/>
</dbReference>
<evidence type="ECO:0000256" key="5">
    <source>
        <dbReference type="ARBA" id="ARBA00013033"/>
    </source>
</evidence>
<name>A0A7M7G3Y7_STRPU</name>
<evidence type="ECO:0000256" key="9">
    <source>
        <dbReference type="ARBA" id="ARBA00022703"/>
    </source>
</evidence>
<keyword evidence="15 18" id="KW-0472">Membrane</keyword>
<accession>A0A7M7G3Y7</accession>
<dbReference type="SMART" id="SM00228">
    <property type="entry name" value="PDZ"/>
    <property type="match status" value="1"/>
</dbReference>
<keyword evidence="12" id="KW-0809">Transit peptide</keyword>
<protein>
    <recommendedName>
        <fullName evidence="6">Serine protease HTRA2, mitochondrial</fullName>
        <ecNumber evidence="5">3.4.21.108</ecNumber>
    </recommendedName>
</protein>
<dbReference type="InterPro" id="IPR036034">
    <property type="entry name" value="PDZ_sf"/>
</dbReference>
<dbReference type="GO" id="GO:0031966">
    <property type="term" value="C:mitochondrial membrane"/>
    <property type="evidence" value="ECO:0007669"/>
    <property type="project" value="UniProtKB-SubCell"/>
</dbReference>
<keyword evidence="13 18" id="KW-1133">Transmembrane helix</keyword>
<reference evidence="20" key="2">
    <citation type="submission" date="2021-01" db="UniProtKB">
        <authorList>
            <consortium name="EnsemblMetazoa"/>
        </authorList>
    </citation>
    <scope>IDENTIFICATION</scope>
</reference>
<dbReference type="Pfam" id="PF13180">
    <property type="entry name" value="PDZ_2"/>
    <property type="match status" value="1"/>
</dbReference>
<evidence type="ECO:0000256" key="13">
    <source>
        <dbReference type="ARBA" id="ARBA00022989"/>
    </source>
</evidence>
<keyword evidence="14" id="KW-0496">Mitochondrion</keyword>
<evidence type="ECO:0000256" key="3">
    <source>
        <dbReference type="ARBA" id="ARBA00004569"/>
    </source>
</evidence>
<dbReference type="OMA" id="GRHPMMG"/>
<evidence type="ECO:0000256" key="10">
    <source>
        <dbReference type="ARBA" id="ARBA00022801"/>
    </source>
</evidence>
<organism evidence="20 21">
    <name type="scientific">Strongylocentrotus purpuratus</name>
    <name type="common">Purple sea urchin</name>
    <dbReference type="NCBI Taxonomy" id="7668"/>
    <lineage>
        <taxon>Eukaryota</taxon>
        <taxon>Metazoa</taxon>
        <taxon>Echinodermata</taxon>
        <taxon>Eleutherozoa</taxon>
        <taxon>Echinozoa</taxon>
        <taxon>Echinoidea</taxon>
        <taxon>Euechinoidea</taxon>
        <taxon>Echinacea</taxon>
        <taxon>Camarodonta</taxon>
        <taxon>Echinidea</taxon>
        <taxon>Strongylocentrotidae</taxon>
        <taxon>Strongylocentrotus</taxon>
    </lineage>
</organism>
<comment type="similarity">
    <text evidence="4">Belongs to the peptidase S1C family.</text>
</comment>
<dbReference type="InterPro" id="IPR001478">
    <property type="entry name" value="PDZ"/>
</dbReference>
<dbReference type="AlphaFoldDB" id="A0A7M7G3Y7"/>
<dbReference type="FunFam" id="2.40.10.120:FF:000004">
    <property type="entry name" value="Serine protease HTRA2, mitochondrial"/>
    <property type="match status" value="1"/>
</dbReference>
<dbReference type="PANTHER" id="PTHR22939:SF129">
    <property type="entry name" value="SERINE PROTEASE HTRA2, MITOCHONDRIAL"/>
    <property type="match status" value="1"/>
</dbReference>
<evidence type="ECO:0000259" key="19">
    <source>
        <dbReference type="PROSITE" id="PS50106"/>
    </source>
</evidence>
<dbReference type="GO" id="GO:0007005">
    <property type="term" value="P:mitochondrion organization"/>
    <property type="evidence" value="ECO:0007669"/>
    <property type="project" value="UniProtKB-ARBA"/>
</dbReference>
<evidence type="ECO:0000256" key="4">
    <source>
        <dbReference type="ARBA" id="ARBA00010541"/>
    </source>
</evidence>
<comment type="subcellular location">
    <subcellularLocation>
        <location evidence="3">Mitochondrion intermembrane space</location>
    </subcellularLocation>
    <subcellularLocation>
        <location evidence="2">Mitochondrion membrane</location>
        <topology evidence="2">Single-pass membrane protein</topology>
    </subcellularLocation>
</comment>
<evidence type="ECO:0000256" key="7">
    <source>
        <dbReference type="ARBA" id="ARBA00022670"/>
    </source>
</evidence>
<evidence type="ECO:0000256" key="8">
    <source>
        <dbReference type="ARBA" id="ARBA00022692"/>
    </source>
</evidence>
<feature type="region of interest" description="Disordered" evidence="17">
    <location>
        <begin position="95"/>
        <end position="120"/>
    </location>
</feature>
<dbReference type="PRINTS" id="PR00834">
    <property type="entry name" value="PROTEASES2C"/>
</dbReference>
<dbReference type="GO" id="GO:0006508">
    <property type="term" value="P:proteolysis"/>
    <property type="evidence" value="ECO:0000318"/>
    <property type="project" value="GO_Central"/>
</dbReference>
<dbReference type="InterPro" id="IPR001940">
    <property type="entry name" value="Peptidase_S1C"/>
</dbReference>
<dbReference type="RefSeq" id="XP_001197113.4">
    <property type="nucleotide sequence ID" value="XM_001197113.4"/>
</dbReference>
<dbReference type="GO" id="GO:0012501">
    <property type="term" value="P:programmed cell death"/>
    <property type="evidence" value="ECO:0000318"/>
    <property type="project" value="GO_Central"/>
</dbReference>
<dbReference type="EnsemblMetazoa" id="XM_001197113">
    <property type="protein sequence ID" value="XP_001197113"/>
    <property type="gene ID" value="LOC756975"/>
</dbReference>
<evidence type="ECO:0000256" key="2">
    <source>
        <dbReference type="ARBA" id="ARBA00004304"/>
    </source>
</evidence>
<dbReference type="InParanoid" id="A0A7M7G3Y7"/>
<feature type="transmembrane region" description="Helical" evidence="18">
    <location>
        <begin position="55"/>
        <end position="76"/>
    </location>
</feature>
<dbReference type="InterPro" id="IPR009003">
    <property type="entry name" value="Peptidase_S1_PA"/>
</dbReference>
<dbReference type="FunCoup" id="A0A7M7G3Y7">
    <property type="interactions" value="64"/>
</dbReference>
<dbReference type="EC" id="3.4.21.108" evidence="5"/>
<keyword evidence="11" id="KW-0720">Serine protease</keyword>
<evidence type="ECO:0000256" key="18">
    <source>
        <dbReference type="SAM" id="Phobius"/>
    </source>
</evidence>
<reference evidence="21" key="1">
    <citation type="submission" date="2015-02" db="EMBL/GenBank/DDBJ databases">
        <title>Genome sequencing for Strongylocentrotus purpuratus.</title>
        <authorList>
            <person name="Murali S."/>
            <person name="Liu Y."/>
            <person name="Vee V."/>
            <person name="English A."/>
            <person name="Wang M."/>
            <person name="Skinner E."/>
            <person name="Han Y."/>
            <person name="Muzny D.M."/>
            <person name="Worley K.C."/>
            <person name="Gibbs R.A."/>
        </authorList>
    </citation>
    <scope>NUCLEOTIDE SEQUENCE</scope>
</reference>
<keyword evidence="21" id="KW-1185">Reference proteome</keyword>
<keyword evidence="7" id="KW-0645">Protease</keyword>
<dbReference type="PROSITE" id="PS50106">
    <property type="entry name" value="PDZ"/>
    <property type="match status" value="1"/>
</dbReference>
<feature type="compositionally biased region" description="Polar residues" evidence="17">
    <location>
        <begin position="102"/>
        <end position="120"/>
    </location>
</feature>
<dbReference type="Pfam" id="PF13365">
    <property type="entry name" value="Trypsin_2"/>
    <property type="match status" value="1"/>
</dbReference>
<dbReference type="Proteomes" id="UP000007110">
    <property type="component" value="Unassembled WGS sequence"/>
</dbReference>
<evidence type="ECO:0000256" key="16">
    <source>
        <dbReference type="ARBA" id="ARBA00023145"/>
    </source>
</evidence>
<evidence type="ECO:0000313" key="20">
    <source>
        <dbReference type="EnsemblMetazoa" id="XP_001197113"/>
    </source>
</evidence>
<evidence type="ECO:0000256" key="12">
    <source>
        <dbReference type="ARBA" id="ARBA00022946"/>
    </source>
</evidence>
<feature type="domain" description="PDZ" evidence="19">
    <location>
        <begin position="382"/>
        <end position="447"/>
    </location>
</feature>
<dbReference type="Gene3D" id="2.40.10.120">
    <property type="match status" value="1"/>
</dbReference>
<proteinExistence type="inferred from homology"/>
<dbReference type="Gene3D" id="2.30.42.10">
    <property type="match status" value="1"/>
</dbReference>
<dbReference type="PANTHER" id="PTHR22939">
    <property type="entry name" value="SERINE PROTEASE FAMILY S1C HTRA-RELATED"/>
    <property type="match status" value="1"/>
</dbReference>
<keyword evidence="10" id="KW-0378">Hydrolase</keyword>
<dbReference type="GO" id="GO:0043065">
    <property type="term" value="P:positive regulation of apoptotic process"/>
    <property type="evidence" value="ECO:0000318"/>
    <property type="project" value="GO_Central"/>
</dbReference>
<evidence type="ECO:0000313" key="21">
    <source>
        <dbReference type="Proteomes" id="UP000007110"/>
    </source>
</evidence>
<dbReference type="SUPFAM" id="SSF50494">
    <property type="entry name" value="Trypsin-like serine proteases"/>
    <property type="match status" value="1"/>
</dbReference>
<dbReference type="KEGG" id="spu:756975"/>
<evidence type="ECO:0000256" key="14">
    <source>
        <dbReference type="ARBA" id="ARBA00023128"/>
    </source>
</evidence>
<dbReference type="OrthoDB" id="4217619at2759"/>
<comment type="catalytic activity">
    <reaction evidence="1">
        <text>Cleavage of non-polar aliphatic amino-acids at the P1 position, with a preference for Val, Ile and Met. At the P2 and P3 positions, Arg is selected most strongly with a secondary preference for other hydrophilic residues.</text>
        <dbReference type="EC" id="3.4.21.108"/>
    </reaction>
</comment>
<keyword evidence="8 18" id="KW-0812">Transmembrane</keyword>
<dbReference type="GO" id="GO:0005758">
    <property type="term" value="C:mitochondrial intermembrane space"/>
    <property type="evidence" value="ECO:0007669"/>
    <property type="project" value="UniProtKB-SubCell"/>
</dbReference>
<evidence type="ECO:0000256" key="6">
    <source>
        <dbReference type="ARBA" id="ARBA00016929"/>
    </source>
</evidence>
<evidence type="ECO:0000256" key="1">
    <source>
        <dbReference type="ARBA" id="ARBA00001760"/>
    </source>
</evidence>
<dbReference type="GO" id="GO:0004252">
    <property type="term" value="F:serine-type endopeptidase activity"/>
    <property type="evidence" value="ECO:0000318"/>
    <property type="project" value="GO_Central"/>
</dbReference>
<keyword evidence="16" id="KW-0865">Zymogen</keyword>